<dbReference type="Pfam" id="PF07714">
    <property type="entry name" value="PK_Tyr_Ser-Thr"/>
    <property type="match status" value="1"/>
</dbReference>
<evidence type="ECO:0000313" key="3">
    <source>
        <dbReference type="Proteomes" id="UP000266673"/>
    </source>
</evidence>
<keyword evidence="3" id="KW-1185">Reference proteome</keyword>
<evidence type="ECO:0000259" key="1">
    <source>
        <dbReference type="Pfam" id="PF07714"/>
    </source>
</evidence>
<comment type="caution">
    <text evidence="2">The sequence shown here is derived from an EMBL/GenBank/DDBJ whole genome shotgun (WGS) entry which is preliminary data.</text>
</comment>
<dbReference type="GO" id="GO:0004672">
    <property type="term" value="F:protein kinase activity"/>
    <property type="evidence" value="ECO:0007669"/>
    <property type="project" value="InterPro"/>
</dbReference>
<dbReference type="SUPFAM" id="SSF56112">
    <property type="entry name" value="Protein kinase-like (PK-like)"/>
    <property type="match status" value="1"/>
</dbReference>
<dbReference type="Proteomes" id="UP000266673">
    <property type="component" value="Unassembled WGS sequence"/>
</dbReference>
<evidence type="ECO:0000313" key="2">
    <source>
        <dbReference type="EMBL" id="RIB20263.1"/>
    </source>
</evidence>
<dbReference type="EMBL" id="QKWP01000427">
    <property type="protein sequence ID" value="RIB20263.1"/>
    <property type="molecule type" value="Genomic_DNA"/>
</dbReference>
<name>A0A397VK42_9GLOM</name>
<organism evidence="2 3">
    <name type="scientific">Gigaspora rosea</name>
    <dbReference type="NCBI Taxonomy" id="44941"/>
    <lineage>
        <taxon>Eukaryota</taxon>
        <taxon>Fungi</taxon>
        <taxon>Fungi incertae sedis</taxon>
        <taxon>Mucoromycota</taxon>
        <taxon>Glomeromycotina</taxon>
        <taxon>Glomeromycetes</taxon>
        <taxon>Diversisporales</taxon>
        <taxon>Gigasporaceae</taxon>
        <taxon>Gigaspora</taxon>
    </lineage>
</organism>
<accession>A0A397VK42</accession>
<dbReference type="AlphaFoldDB" id="A0A397VK42"/>
<dbReference type="OrthoDB" id="3205772at2759"/>
<dbReference type="InterPro" id="IPR011009">
    <property type="entry name" value="Kinase-like_dom_sf"/>
</dbReference>
<feature type="domain" description="Serine-threonine/tyrosine-protein kinase catalytic" evidence="1">
    <location>
        <begin position="1"/>
        <end position="64"/>
    </location>
</feature>
<sequence>MWEILYGQPVAFEKGSELHFQLQICDGLRPHIIEGTAFCYADLMKKCWEKKPEKRPSISEIYDTFIKWQNDENTLSELSESDIRIQRIRDKNMQTCIETNYKSQFIPYSSDSVHRLLFTPNSELDCVLFTNP</sequence>
<reference evidence="2 3" key="1">
    <citation type="submission" date="2018-06" db="EMBL/GenBank/DDBJ databases">
        <title>Comparative genomics reveals the genomic features of Rhizophagus irregularis, R. cerebriforme, R. diaphanum and Gigaspora rosea, and their symbiotic lifestyle signature.</title>
        <authorList>
            <person name="Morin E."/>
            <person name="San Clemente H."/>
            <person name="Chen E.C.H."/>
            <person name="De La Providencia I."/>
            <person name="Hainaut M."/>
            <person name="Kuo A."/>
            <person name="Kohler A."/>
            <person name="Murat C."/>
            <person name="Tang N."/>
            <person name="Roy S."/>
            <person name="Loubradou J."/>
            <person name="Henrissat B."/>
            <person name="Grigoriev I.V."/>
            <person name="Corradi N."/>
            <person name="Roux C."/>
            <person name="Martin F.M."/>
        </authorList>
    </citation>
    <scope>NUCLEOTIDE SEQUENCE [LARGE SCALE GENOMIC DNA]</scope>
    <source>
        <strain evidence="2 3">DAOM 194757</strain>
    </source>
</reference>
<protein>
    <recommendedName>
        <fullName evidence="1">Serine-threonine/tyrosine-protein kinase catalytic domain-containing protein</fullName>
    </recommendedName>
</protein>
<proteinExistence type="predicted"/>
<gene>
    <name evidence="2" type="ORF">C2G38_2081221</name>
</gene>
<dbReference type="InterPro" id="IPR001245">
    <property type="entry name" value="Ser-Thr/Tyr_kinase_cat_dom"/>
</dbReference>
<dbReference type="Gene3D" id="1.10.510.10">
    <property type="entry name" value="Transferase(Phosphotransferase) domain 1"/>
    <property type="match status" value="1"/>
</dbReference>